<keyword evidence="5" id="KW-0489">Methyltransferase</keyword>
<keyword evidence="6" id="KW-0808">Transferase</keyword>
<evidence type="ECO:0000259" key="11">
    <source>
        <dbReference type="PROSITE" id="PS51918"/>
    </source>
</evidence>
<evidence type="ECO:0000256" key="5">
    <source>
        <dbReference type="ARBA" id="ARBA00022603"/>
    </source>
</evidence>
<dbReference type="InterPro" id="IPR007197">
    <property type="entry name" value="rSAM"/>
</dbReference>
<organism evidence="12 13">
    <name type="scientific">Cyclospora cayetanensis</name>
    <dbReference type="NCBI Taxonomy" id="88456"/>
    <lineage>
        <taxon>Eukaryota</taxon>
        <taxon>Sar</taxon>
        <taxon>Alveolata</taxon>
        <taxon>Apicomplexa</taxon>
        <taxon>Conoidasida</taxon>
        <taxon>Coccidia</taxon>
        <taxon>Eucoccidiorida</taxon>
        <taxon>Eimeriorina</taxon>
        <taxon>Eimeriidae</taxon>
        <taxon>Cyclospora</taxon>
    </lineage>
</organism>
<reference evidence="13" key="1">
    <citation type="submission" date="2025-08" db="UniProtKB">
        <authorList>
            <consortium name="RefSeq"/>
        </authorList>
    </citation>
    <scope>IDENTIFICATION</scope>
</reference>
<evidence type="ECO:0000256" key="7">
    <source>
        <dbReference type="ARBA" id="ARBA00022691"/>
    </source>
</evidence>
<evidence type="ECO:0000256" key="4">
    <source>
        <dbReference type="ARBA" id="ARBA00022490"/>
    </source>
</evidence>
<evidence type="ECO:0000313" key="12">
    <source>
        <dbReference type="Proteomes" id="UP000515125"/>
    </source>
</evidence>
<dbReference type="Gene3D" id="3.20.20.70">
    <property type="entry name" value="Aldolase class I"/>
    <property type="match status" value="1"/>
</dbReference>
<dbReference type="PANTHER" id="PTHR30544:SF5">
    <property type="entry name" value="RADICAL SAM CORE DOMAIN-CONTAINING PROTEIN"/>
    <property type="match status" value="1"/>
</dbReference>
<dbReference type="CDD" id="cd01335">
    <property type="entry name" value="Radical_SAM"/>
    <property type="match status" value="1"/>
</dbReference>
<keyword evidence="9" id="KW-0408">Iron</keyword>
<dbReference type="GO" id="GO:0008173">
    <property type="term" value="F:RNA methyltransferase activity"/>
    <property type="evidence" value="ECO:0007669"/>
    <property type="project" value="InterPro"/>
</dbReference>
<dbReference type="GeneID" id="34621684"/>
<keyword evidence="3" id="KW-0004">4Fe-4S</keyword>
<dbReference type="SUPFAM" id="SSF102114">
    <property type="entry name" value="Radical SAM enzymes"/>
    <property type="match status" value="1"/>
</dbReference>
<dbReference type="GO" id="GO:0030488">
    <property type="term" value="P:tRNA methylation"/>
    <property type="evidence" value="ECO:0007669"/>
    <property type="project" value="TreeGrafter"/>
</dbReference>
<gene>
    <name evidence="13" type="primary">LOC34621684</name>
</gene>
<proteinExistence type="predicted"/>
<evidence type="ECO:0000256" key="8">
    <source>
        <dbReference type="ARBA" id="ARBA00022723"/>
    </source>
</evidence>
<name>A0A6P6RXE5_9EIME</name>
<protein>
    <submittedName>
        <fullName evidence="13">Uncharacterized protein LOC34621684</fullName>
    </submittedName>
</protein>
<dbReference type="InterPro" id="IPR058240">
    <property type="entry name" value="rSAM_sf"/>
</dbReference>
<evidence type="ECO:0000256" key="9">
    <source>
        <dbReference type="ARBA" id="ARBA00023004"/>
    </source>
</evidence>
<dbReference type="GO" id="GO:0005737">
    <property type="term" value="C:cytoplasm"/>
    <property type="evidence" value="ECO:0007669"/>
    <property type="project" value="UniProtKB-SubCell"/>
</dbReference>
<comment type="cofactor">
    <cofactor evidence="1">
        <name>[4Fe-4S] cluster</name>
        <dbReference type="ChEBI" id="CHEBI:49883"/>
    </cofactor>
</comment>
<dbReference type="OrthoDB" id="345535at2759"/>
<keyword evidence="7" id="KW-0949">S-adenosyl-L-methionine</keyword>
<dbReference type="GO" id="GO:0051539">
    <property type="term" value="F:4 iron, 4 sulfur cluster binding"/>
    <property type="evidence" value="ECO:0007669"/>
    <property type="project" value="UniProtKB-KW"/>
</dbReference>
<keyword evidence="12" id="KW-1185">Reference proteome</keyword>
<evidence type="ECO:0000313" key="13">
    <source>
        <dbReference type="RefSeq" id="XP_026191770.1"/>
    </source>
</evidence>
<dbReference type="RefSeq" id="XP_026191770.1">
    <property type="nucleotide sequence ID" value="XM_026335985.1"/>
</dbReference>
<dbReference type="PIRSF" id="PIRSF006004">
    <property type="entry name" value="CHP00048"/>
    <property type="match status" value="1"/>
</dbReference>
<dbReference type="GO" id="GO:0046872">
    <property type="term" value="F:metal ion binding"/>
    <property type="evidence" value="ECO:0007669"/>
    <property type="project" value="UniProtKB-KW"/>
</dbReference>
<keyword evidence="8" id="KW-0479">Metal-binding</keyword>
<evidence type="ECO:0000256" key="10">
    <source>
        <dbReference type="ARBA" id="ARBA00023014"/>
    </source>
</evidence>
<accession>A0A6P6RXE5</accession>
<keyword evidence="4" id="KW-0963">Cytoplasm</keyword>
<dbReference type="InterPro" id="IPR004383">
    <property type="entry name" value="rRNA_lsu_MTrfase_RlmN/Cfr"/>
</dbReference>
<dbReference type="AlphaFoldDB" id="A0A6P6RXE5"/>
<evidence type="ECO:0000256" key="2">
    <source>
        <dbReference type="ARBA" id="ARBA00004496"/>
    </source>
</evidence>
<dbReference type="PANTHER" id="PTHR30544">
    <property type="entry name" value="23S RRNA METHYLTRANSFERASE"/>
    <property type="match status" value="1"/>
</dbReference>
<comment type="subcellular location">
    <subcellularLocation>
        <location evidence="2">Cytoplasm</location>
    </subcellularLocation>
</comment>
<evidence type="ECO:0000256" key="3">
    <source>
        <dbReference type="ARBA" id="ARBA00022485"/>
    </source>
</evidence>
<evidence type="ECO:0000256" key="6">
    <source>
        <dbReference type="ARBA" id="ARBA00022679"/>
    </source>
</evidence>
<sequence>MECSGRFRLLKAALLRAGAPNYRLNQLFQQVYRRKVTAVADLKVLGIQAQSTIEREFGSDLLTLKCASISEAPRATKVLFECKDGVRIEAVALKFSTHTSLCISSQTQLVHPVRISAEWAGTRVSCCKYLRVIEQKLPENEAATGPINLCMCCLAGKIGFKRQLTVDEITDQVLYFQSKGVHPGSISFMGMGEPLMNPRVFDAIKLLADPRAFGISARRLSISTSGVLPGIKKLNEEHPQVPANRMYPFPEVLDLLDERIALTGRRVWIAYLLLEGQNDSAEHAKALAALLRERRIETRHLYHISLIAYNEAKGVSPSLRRAENKRLELFEEILDNSSISHSRRHYFGREIDAACGQQFAAYDPDNKRLTHDMSATS</sequence>
<dbReference type="GO" id="GO:0070475">
    <property type="term" value="P:rRNA base methylation"/>
    <property type="evidence" value="ECO:0007669"/>
    <property type="project" value="TreeGrafter"/>
</dbReference>
<feature type="domain" description="Radical SAM core" evidence="11">
    <location>
        <begin position="122"/>
        <end position="340"/>
    </location>
</feature>
<keyword evidence="10" id="KW-0411">Iron-sulfur</keyword>
<dbReference type="InterPro" id="IPR040072">
    <property type="entry name" value="Methyltransferase_A"/>
</dbReference>
<dbReference type="PROSITE" id="PS51918">
    <property type="entry name" value="RADICAL_SAM"/>
    <property type="match status" value="1"/>
</dbReference>
<dbReference type="Proteomes" id="UP000515125">
    <property type="component" value="Unplaced"/>
</dbReference>
<dbReference type="InterPro" id="IPR013785">
    <property type="entry name" value="Aldolase_TIM"/>
</dbReference>
<evidence type="ECO:0000256" key="1">
    <source>
        <dbReference type="ARBA" id="ARBA00001966"/>
    </source>
</evidence>